<protein>
    <recommendedName>
        <fullName evidence="2">Fe2OG dioxygenase domain-containing protein</fullName>
    </recommendedName>
</protein>
<evidence type="ECO:0000313" key="1">
    <source>
        <dbReference type="EMBL" id="CAD9513222.1"/>
    </source>
</evidence>
<dbReference type="AlphaFoldDB" id="A0A7S2IAK0"/>
<dbReference type="EMBL" id="HBGU01059555">
    <property type="protein sequence ID" value="CAD9513222.1"/>
    <property type="molecule type" value="Transcribed_RNA"/>
</dbReference>
<gene>
    <name evidence="1" type="ORF">CBRE1094_LOCUS32384</name>
</gene>
<name>A0A7S2IAK0_9EUKA</name>
<reference evidence="1" key="1">
    <citation type="submission" date="2021-01" db="EMBL/GenBank/DDBJ databases">
        <authorList>
            <person name="Corre E."/>
            <person name="Pelletier E."/>
            <person name="Niang G."/>
            <person name="Scheremetjew M."/>
            <person name="Finn R."/>
            <person name="Kale V."/>
            <person name="Holt S."/>
            <person name="Cochrane G."/>
            <person name="Meng A."/>
            <person name="Brown T."/>
            <person name="Cohen L."/>
        </authorList>
    </citation>
    <scope>NUCLEOTIDE SEQUENCE</scope>
    <source>
        <strain evidence="1">UTEX LB 985</strain>
    </source>
</reference>
<organism evidence="1">
    <name type="scientific">Haptolina brevifila</name>
    <dbReference type="NCBI Taxonomy" id="156173"/>
    <lineage>
        <taxon>Eukaryota</taxon>
        <taxon>Haptista</taxon>
        <taxon>Haptophyta</taxon>
        <taxon>Prymnesiophyceae</taxon>
        <taxon>Prymnesiales</taxon>
        <taxon>Prymnesiaceae</taxon>
        <taxon>Haptolina</taxon>
    </lineage>
</organism>
<dbReference type="InterPro" id="IPR037151">
    <property type="entry name" value="AlkB-like_sf"/>
</dbReference>
<sequence length="252" mass="26905">MGEALQVTVDDVETVDAHCLSTPSLPTPNELSGSVKVEAITPGADCLWLHGALSLAEQARLFEFVKSHDRTDWENLPVCMNPAPTTLQLEQPGGGRDTAPTLVYDRQCGDDAVASVATEAVDGVRGMLRGRSLTLAGGPLTEPTSISLAAIRYQSPGGRFPPHIDHCNDGSWVFLFTLGCSARFHVKAPAMDSPRELQLQSGDALVFDPSSGAGILHGVAGIGEEVTCPSALGERFAELRSFRYGLQCRVRY</sequence>
<accession>A0A7S2IAK0</accession>
<proteinExistence type="predicted"/>
<dbReference type="Gene3D" id="2.60.120.590">
    <property type="entry name" value="Alpha-ketoglutarate-dependent dioxygenase AlkB-like"/>
    <property type="match status" value="1"/>
</dbReference>
<evidence type="ECO:0008006" key="2">
    <source>
        <dbReference type="Google" id="ProtNLM"/>
    </source>
</evidence>
<dbReference type="SUPFAM" id="SSF51197">
    <property type="entry name" value="Clavaminate synthase-like"/>
    <property type="match status" value="1"/>
</dbReference>